<dbReference type="EMBL" id="KI964771">
    <property type="protein sequence ID" value="EUC29038.1"/>
    <property type="molecule type" value="Genomic_DNA"/>
</dbReference>
<keyword evidence="2" id="KW-1185">Reference proteome</keyword>
<protein>
    <submittedName>
        <fullName evidence="1">Uncharacterized protein</fullName>
    </submittedName>
</protein>
<organism evidence="1 2">
    <name type="scientific">Cochliobolus carbonum (strain 26-R-13)</name>
    <name type="common">Maize leaf spot fungus</name>
    <name type="synonym">Bipolaris zeicola</name>
    <dbReference type="NCBI Taxonomy" id="930089"/>
    <lineage>
        <taxon>Eukaryota</taxon>
        <taxon>Fungi</taxon>
        <taxon>Dikarya</taxon>
        <taxon>Ascomycota</taxon>
        <taxon>Pezizomycotina</taxon>
        <taxon>Dothideomycetes</taxon>
        <taxon>Pleosporomycetidae</taxon>
        <taxon>Pleosporales</taxon>
        <taxon>Pleosporineae</taxon>
        <taxon>Pleosporaceae</taxon>
        <taxon>Bipolaris</taxon>
    </lineage>
</organism>
<evidence type="ECO:0000313" key="2">
    <source>
        <dbReference type="Proteomes" id="UP000053841"/>
    </source>
</evidence>
<dbReference type="RefSeq" id="XP_007716657.1">
    <property type="nucleotide sequence ID" value="XM_007718467.1"/>
</dbReference>
<gene>
    <name evidence="1" type="ORF">COCCADRAFT_107592</name>
</gene>
<evidence type="ECO:0000313" key="1">
    <source>
        <dbReference type="EMBL" id="EUC29038.1"/>
    </source>
</evidence>
<name>W6XTR5_COCC2</name>
<sequence>MTHQNPRTSPLVPVSSLRLATCIAHHAGLLLPMHAACPWWSDSLPSILPLTTSKPVASLSASPSRLAIHLLYLRFAPPKPPSS</sequence>
<dbReference type="Proteomes" id="UP000053841">
    <property type="component" value="Unassembled WGS sequence"/>
</dbReference>
<accession>W6XTR5</accession>
<proteinExistence type="predicted"/>
<dbReference type="KEGG" id="bze:COCCADRAFT_107592"/>
<dbReference type="GeneID" id="19143590"/>
<reference evidence="1 2" key="1">
    <citation type="journal article" date="2013" name="PLoS Genet.">
        <title>Comparative genome structure, secondary metabolite, and effector coding capacity across Cochliobolus pathogens.</title>
        <authorList>
            <person name="Condon B.J."/>
            <person name="Leng Y."/>
            <person name="Wu D."/>
            <person name="Bushley K.E."/>
            <person name="Ohm R.A."/>
            <person name="Otillar R."/>
            <person name="Martin J."/>
            <person name="Schackwitz W."/>
            <person name="Grimwood J."/>
            <person name="MohdZainudin N."/>
            <person name="Xue C."/>
            <person name="Wang R."/>
            <person name="Manning V.A."/>
            <person name="Dhillon B."/>
            <person name="Tu Z.J."/>
            <person name="Steffenson B.J."/>
            <person name="Salamov A."/>
            <person name="Sun H."/>
            <person name="Lowry S."/>
            <person name="LaButti K."/>
            <person name="Han J."/>
            <person name="Copeland A."/>
            <person name="Lindquist E."/>
            <person name="Barry K."/>
            <person name="Schmutz J."/>
            <person name="Baker S.E."/>
            <person name="Ciuffetti L.M."/>
            <person name="Grigoriev I.V."/>
            <person name="Zhong S."/>
            <person name="Turgeon B.G."/>
        </authorList>
    </citation>
    <scope>NUCLEOTIDE SEQUENCE [LARGE SCALE GENOMIC DNA]</scope>
    <source>
        <strain evidence="1 2">26-R-13</strain>
    </source>
</reference>
<dbReference type="AlphaFoldDB" id="W6XTR5"/>
<dbReference type="HOGENOM" id="CLU_2542250_0_0_1"/>